<dbReference type="Pfam" id="PF10509">
    <property type="entry name" value="GalKase_gal_bdg"/>
    <property type="match status" value="1"/>
</dbReference>
<dbReference type="Gene3D" id="3.30.70.890">
    <property type="entry name" value="GHMP kinase, C-terminal domain"/>
    <property type="match status" value="1"/>
</dbReference>
<dbReference type="InterPro" id="IPR000705">
    <property type="entry name" value="Galactokinase"/>
</dbReference>
<evidence type="ECO:0000256" key="1">
    <source>
        <dbReference type="ARBA" id="ARBA00006566"/>
    </source>
</evidence>
<dbReference type="GO" id="GO:0006012">
    <property type="term" value="P:galactose metabolic process"/>
    <property type="evidence" value="ECO:0007669"/>
    <property type="project" value="InterPro"/>
</dbReference>
<dbReference type="PROSITE" id="PS00106">
    <property type="entry name" value="GALACTOKINASE"/>
    <property type="match status" value="1"/>
</dbReference>
<dbReference type="InterPro" id="IPR006206">
    <property type="entry name" value="Mevalonate/galactokinase"/>
</dbReference>
<evidence type="ECO:0000313" key="7">
    <source>
        <dbReference type="WBParaSite" id="MCU_000814-RC"/>
    </source>
</evidence>
<evidence type="ECO:0000259" key="4">
    <source>
        <dbReference type="Pfam" id="PF00288"/>
    </source>
</evidence>
<dbReference type="Pfam" id="PF00288">
    <property type="entry name" value="GHMP_kinases_N"/>
    <property type="match status" value="1"/>
</dbReference>
<dbReference type="InterPro" id="IPR036554">
    <property type="entry name" value="GHMP_kinase_C_sf"/>
</dbReference>
<dbReference type="InterPro" id="IPR006204">
    <property type="entry name" value="GHMP_kinase_N_dom"/>
</dbReference>
<evidence type="ECO:0000256" key="3">
    <source>
        <dbReference type="ARBA" id="ARBA00022840"/>
    </source>
</evidence>
<keyword evidence="3" id="KW-0067">ATP-binding</keyword>
<sequence length="461" mass="50681">MAQNEYCPYFEDETAKKLSKMMIDRCPEVQRCQFIVRAPGRVNIIGEHIDYNGYAVLPMALNQAIYVAVAYLPRKEQRKIKIMSECPSFETFEADIETALQFAKNGPPQPPRWYHYVLCGYCGFYEYAKQEFPNWVAPSICLLVGNGQDPAYVPMCAGLSSSSALVVAAAMATMRASNTFVEPRVLACICAKCERLIGTQGGGMDQAACLLADSSPIIIEFGQSRIKTTSVIIPPGGVFVIADSGARLNKASTPDYNTRVSQCKEALRVFMSQLPESYTPDELGSRTLSDVQAAFGLAEPGQMLGENSPFADAFPENEGQSIPARRAKHCYAEAQRVIDFRKLCDENLRLDRDNSGNDETLQKLGKLMNASHQSCRELYDCSCPELDRLVEVCRSAGSYGSRLTGAGWGGCVVSLVPEGKIQQFINKVAKDYFSRPPGDLVKQLFYTTPGRAAGFIEVSGL</sequence>
<evidence type="ECO:0000256" key="2">
    <source>
        <dbReference type="ARBA" id="ARBA00022741"/>
    </source>
</evidence>
<dbReference type="InterPro" id="IPR014721">
    <property type="entry name" value="Ribsml_uS5_D2-typ_fold_subgr"/>
</dbReference>
<evidence type="ECO:0000259" key="6">
    <source>
        <dbReference type="Pfam" id="PF10509"/>
    </source>
</evidence>
<proteinExistence type="inferred from homology"/>
<feature type="domain" description="Galactokinase N-terminal" evidence="6">
    <location>
        <begin position="34"/>
        <end position="70"/>
    </location>
</feature>
<protein>
    <submittedName>
        <fullName evidence="7">GHMP_kinases_C domain-containing protein</fullName>
    </submittedName>
</protein>
<dbReference type="PRINTS" id="PR00959">
    <property type="entry name" value="MEVGALKINASE"/>
</dbReference>
<dbReference type="AlphaFoldDB" id="A0A5K3EIK0"/>
<feature type="domain" description="GHMP kinase N-terminal" evidence="4">
    <location>
        <begin position="153"/>
        <end position="211"/>
    </location>
</feature>
<dbReference type="Pfam" id="PF08544">
    <property type="entry name" value="GHMP_kinases_C"/>
    <property type="match status" value="1"/>
</dbReference>
<dbReference type="GO" id="GO:0005524">
    <property type="term" value="F:ATP binding"/>
    <property type="evidence" value="ECO:0007669"/>
    <property type="project" value="UniProtKB-KW"/>
</dbReference>
<accession>A0A5K3EIK0</accession>
<feature type="domain" description="GHMP kinase C-terminal" evidence="5">
    <location>
        <begin position="361"/>
        <end position="432"/>
    </location>
</feature>
<dbReference type="InterPro" id="IPR019741">
    <property type="entry name" value="Galactokinase_CS"/>
</dbReference>
<dbReference type="InterPro" id="IPR020568">
    <property type="entry name" value="Ribosomal_Su5_D2-typ_SF"/>
</dbReference>
<dbReference type="WBParaSite" id="MCU_000814-RC">
    <property type="protein sequence ID" value="MCU_000814-RC"/>
    <property type="gene ID" value="MCU_000814"/>
</dbReference>
<dbReference type="SUPFAM" id="SSF54211">
    <property type="entry name" value="Ribosomal protein S5 domain 2-like"/>
    <property type="match status" value="1"/>
</dbReference>
<dbReference type="GO" id="GO:0005829">
    <property type="term" value="C:cytosol"/>
    <property type="evidence" value="ECO:0007669"/>
    <property type="project" value="TreeGrafter"/>
</dbReference>
<dbReference type="PANTHER" id="PTHR10457:SF7">
    <property type="entry name" value="GALACTOKINASE-RELATED"/>
    <property type="match status" value="1"/>
</dbReference>
<name>A0A5K3EIK0_MESCO</name>
<dbReference type="PIRSF" id="PIRSF000530">
    <property type="entry name" value="Galactokinase"/>
    <property type="match status" value="1"/>
</dbReference>
<dbReference type="PRINTS" id="PR00473">
    <property type="entry name" value="GALCTOKINASE"/>
</dbReference>
<organism evidence="7">
    <name type="scientific">Mesocestoides corti</name>
    <name type="common">Flatworm</name>
    <dbReference type="NCBI Taxonomy" id="53468"/>
    <lineage>
        <taxon>Eukaryota</taxon>
        <taxon>Metazoa</taxon>
        <taxon>Spiralia</taxon>
        <taxon>Lophotrochozoa</taxon>
        <taxon>Platyhelminthes</taxon>
        <taxon>Cestoda</taxon>
        <taxon>Eucestoda</taxon>
        <taxon>Cyclophyllidea</taxon>
        <taxon>Mesocestoididae</taxon>
        <taxon>Mesocestoides</taxon>
    </lineage>
</organism>
<dbReference type="InterPro" id="IPR019539">
    <property type="entry name" value="GalKase_N"/>
</dbReference>
<dbReference type="SUPFAM" id="SSF55060">
    <property type="entry name" value="GHMP Kinase, C-terminal domain"/>
    <property type="match status" value="1"/>
</dbReference>
<dbReference type="GO" id="GO:0004335">
    <property type="term" value="F:galactokinase activity"/>
    <property type="evidence" value="ECO:0007669"/>
    <property type="project" value="InterPro"/>
</dbReference>
<dbReference type="Gene3D" id="3.30.230.10">
    <property type="match status" value="1"/>
</dbReference>
<evidence type="ECO:0000259" key="5">
    <source>
        <dbReference type="Pfam" id="PF08544"/>
    </source>
</evidence>
<dbReference type="InterPro" id="IPR013750">
    <property type="entry name" value="GHMP_kinase_C_dom"/>
</dbReference>
<comment type="similarity">
    <text evidence="1">Belongs to the GHMP kinase family. GalK subfamily.</text>
</comment>
<keyword evidence="2" id="KW-0547">Nucleotide-binding</keyword>
<dbReference type="PANTHER" id="PTHR10457">
    <property type="entry name" value="MEVALONATE KINASE/GALACTOKINASE"/>
    <property type="match status" value="1"/>
</dbReference>
<reference evidence="7" key="1">
    <citation type="submission" date="2019-11" db="UniProtKB">
        <authorList>
            <consortium name="WormBaseParasite"/>
        </authorList>
    </citation>
    <scope>IDENTIFICATION</scope>
</reference>
<dbReference type="NCBIfam" id="TIGR00131">
    <property type="entry name" value="gal_kin"/>
    <property type="match status" value="1"/>
</dbReference>